<dbReference type="PROSITE" id="PS50262">
    <property type="entry name" value="G_PROTEIN_RECEP_F1_2"/>
    <property type="match status" value="1"/>
</dbReference>
<organism evidence="11 12">
    <name type="scientific">Biomphalaria glabrata</name>
    <name type="common">Bloodfluke planorb</name>
    <name type="synonym">Freshwater snail</name>
    <dbReference type="NCBI Taxonomy" id="6526"/>
    <lineage>
        <taxon>Eukaryota</taxon>
        <taxon>Metazoa</taxon>
        <taxon>Spiralia</taxon>
        <taxon>Lophotrochozoa</taxon>
        <taxon>Mollusca</taxon>
        <taxon>Gastropoda</taxon>
        <taxon>Heterobranchia</taxon>
        <taxon>Euthyneura</taxon>
        <taxon>Panpulmonata</taxon>
        <taxon>Hygrophila</taxon>
        <taxon>Lymnaeoidea</taxon>
        <taxon>Planorbidae</taxon>
        <taxon>Biomphalaria</taxon>
    </lineage>
</organism>
<keyword evidence="2" id="KW-1003">Cell membrane</keyword>
<keyword evidence="4 9" id="KW-1133">Transmembrane helix</keyword>
<dbReference type="AlphaFoldDB" id="A0A2C9L578"/>
<proteinExistence type="predicted"/>
<evidence type="ECO:0000256" key="9">
    <source>
        <dbReference type="SAM" id="Phobius"/>
    </source>
</evidence>
<dbReference type="GO" id="GO:0005886">
    <property type="term" value="C:plasma membrane"/>
    <property type="evidence" value="ECO:0007669"/>
    <property type="project" value="UniProtKB-SubCell"/>
</dbReference>
<dbReference type="CDD" id="cd00637">
    <property type="entry name" value="7tm_classA_rhodopsin-like"/>
    <property type="match status" value="1"/>
</dbReference>
<feature type="transmembrane region" description="Helical" evidence="9">
    <location>
        <begin position="53"/>
        <end position="73"/>
    </location>
</feature>
<feature type="transmembrane region" description="Helical" evidence="9">
    <location>
        <begin position="93"/>
        <end position="117"/>
    </location>
</feature>
<comment type="subcellular location">
    <subcellularLocation>
        <location evidence="1">Cell membrane</location>
        <topology evidence="1">Multi-pass membrane protein</topology>
    </subcellularLocation>
</comment>
<evidence type="ECO:0000256" key="7">
    <source>
        <dbReference type="ARBA" id="ARBA00023170"/>
    </source>
</evidence>
<dbReference type="Proteomes" id="UP000076420">
    <property type="component" value="Unassembled WGS sequence"/>
</dbReference>
<accession>A0A2C9L578</accession>
<keyword evidence="8" id="KW-0807">Transducer</keyword>
<feature type="transmembrane region" description="Helical" evidence="9">
    <location>
        <begin position="16"/>
        <end position="41"/>
    </location>
</feature>
<evidence type="ECO:0000313" key="11">
    <source>
        <dbReference type="EnsemblMetazoa" id="BGLB027223-PA"/>
    </source>
</evidence>
<dbReference type="GO" id="GO:0004930">
    <property type="term" value="F:G protein-coupled receptor activity"/>
    <property type="evidence" value="ECO:0007669"/>
    <property type="project" value="UniProtKB-KW"/>
</dbReference>
<keyword evidence="6 9" id="KW-0472">Membrane</keyword>
<evidence type="ECO:0000256" key="4">
    <source>
        <dbReference type="ARBA" id="ARBA00022989"/>
    </source>
</evidence>
<feature type="domain" description="G-protein coupled receptors family 1 profile" evidence="10">
    <location>
        <begin position="32"/>
        <end position="286"/>
    </location>
</feature>
<evidence type="ECO:0000259" key="10">
    <source>
        <dbReference type="PROSITE" id="PS50262"/>
    </source>
</evidence>
<dbReference type="PRINTS" id="PR00237">
    <property type="entry name" value="GPCRRHODOPSN"/>
</dbReference>
<feature type="transmembrane region" description="Helical" evidence="9">
    <location>
        <begin position="265"/>
        <end position="289"/>
    </location>
</feature>
<dbReference type="InterPro" id="IPR000276">
    <property type="entry name" value="GPCR_Rhodpsn"/>
</dbReference>
<sequence>MCSTNESFVMAEELRIFHVATSMTLGFLGTLGNSVSIYLIIKNQLYRNCTMLMIIDLCIANLVSTLFILPMIAASNLYKQWVFGDGACRGFAYVMYVVITAECLLLMHITVSQYLAIKHNVKYEPCQMTATIFLLVCMPWAISLAIYTVPLLHAWDDFGYDPKRGYCTMVNIKGERSFHSVLSIIFISIISLVTIYCYSSIYYVHFKSQKRTLTTVKEASTRFRGQARNTQLIKMITVILINYSVTYIPFLIMSIIDPCVQLTPVFLYTMVIYISWSHTATNPVIYALMNTKINAVWRKFLSCDTSRNKVDIQNVPVTEYQPDTLTQQSYDINNKPIQCVIVHGIQSNSEYTL</sequence>
<feature type="transmembrane region" description="Helical" evidence="9">
    <location>
        <begin position="181"/>
        <end position="204"/>
    </location>
</feature>
<feature type="transmembrane region" description="Helical" evidence="9">
    <location>
        <begin position="129"/>
        <end position="149"/>
    </location>
</feature>
<reference evidence="11" key="1">
    <citation type="submission" date="2020-05" db="UniProtKB">
        <authorList>
            <consortium name="EnsemblMetazoa"/>
        </authorList>
    </citation>
    <scope>IDENTIFICATION</scope>
    <source>
        <strain evidence="11">BB02</strain>
    </source>
</reference>
<dbReference type="InterPro" id="IPR017452">
    <property type="entry name" value="GPCR_Rhodpsn_7TM"/>
</dbReference>
<keyword evidence="3 9" id="KW-0812">Transmembrane</keyword>
<evidence type="ECO:0000256" key="6">
    <source>
        <dbReference type="ARBA" id="ARBA00023136"/>
    </source>
</evidence>
<dbReference type="VEuPathDB" id="VectorBase:BGLB027223"/>
<feature type="transmembrane region" description="Helical" evidence="9">
    <location>
        <begin position="232"/>
        <end position="253"/>
    </location>
</feature>
<protein>
    <recommendedName>
        <fullName evidence="10">G-protein coupled receptors family 1 profile domain-containing protein</fullName>
    </recommendedName>
</protein>
<dbReference type="Pfam" id="PF00001">
    <property type="entry name" value="7tm_1"/>
    <property type="match status" value="1"/>
</dbReference>
<evidence type="ECO:0000256" key="1">
    <source>
        <dbReference type="ARBA" id="ARBA00004651"/>
    </source>
</evidence>
<evidence type="ECO:0000256" key="2">
    <source>
        <dbReference type="ARBA" id="ARBA00022475"/>
    </source>
</evidence>
<dbReference type="PANTHER" id="PTHR24228">
    <property type="entry name" value="B2 BRADYKININ RECEPTOR/ANGIOTENSIN II RECEPTOR"/>
    <property type="match status" value="1"/>
</dbReference>
<dbReference type="PANTHER" id="PTHR24228:SF74">
    <property type="entry name" value="G-PROTEIN COUPLED RECEPTORS FAMILY 1 PROFILE DOMAIN-CONTAINING PROTEIN"/>
    <property type="match status" value="1"/>
</dbReference>
<dbReference type="VEuPathDB" id="VectorBase:BGLAX_033683"/>
<name>A0A2C9L578_BIOGL</name>
<dbReference type="OrthoDB" id="10044919at2759"/>
<keyword evidence="5" id="KW-0297">G-protein coupled receptor</keyword>
<dbReference type="KEGG" id="bgt:106071752"/>
<dbReference type="STRING" id="6526.A0A2C9L578"/>
<dbReference type="Gene3D" id="1.20.1070.10">
    <property type="entry name" value="Rhodopsin 7-helix transmembrane proteins"/>
    <property type="match status" value="1"/>
</dbReference>
<evidence type="ECO:0000256" key="8">
    <source>
        <dbReference type="ARBA" id="ARBA00023224"/>
    </source>
</evidence>
<dbReference type="EnsemblMetazoa" id="BGLB027223-RA">
    <property type="protein sequence ID" value="BGLB027223-PA"/>
    <property type="gene ID" value="BGLB027223"/>
</dbReference>
<keyword evidence="7" id="KW-0675">Receptor</keyword>
<evidence type="ECO:0000313" key="12">
    <source>
        <dbReference type="Proteomes" id="UP000076420"/>
    </source>
</evidence>
<gene>
    <name evidence="11" type="primary">106071752</name>
</gene>
<dbReference type="SUPFAM" id="SSF81321">
    <property type="entry name" value="Family A G protein-coupled receptor-like"/>
    <property type="match status" value="1"/>
</dbReference>
<evidence type="ECO:0000256" key="3">
    <source>
        <dbReference type="ARBA" id="ARBA00022692"/>
    </source>
</evidence>
<evidence type="ECO:0000256" key="5">
    <source>
        <dbReference type="ARBA" id="ARBA00023040"/>
    </source>
</evidence>